<reference evidence="2 5" key="2">
    <citation type="journal article" date="2020" name="Int. J. Med. Microbiol.">
        <title>Discovery of Paenibacillus larvae ERIC V: Phenotypic and genomic comparison to genotypes ERIC I-IV reveal different inventories of virulence factors which correlate with epidemiological prevalences of American Foulbrood.</title>
        <authorList>
            <person name="Beims H."/>
            <person name="Bunk B."/>
            <person name="Erler S."/>
            <person name="Mohr K.I."/>
            <person name="Sproer C."/>
            <person name="Pradella S."/>
            <person name="Gunther G."/>
            <person name="Rohde M."/>
            <person name="von der Ohe W."/>
            <person name="Steinert M."/>
        </authorList>
    </citation>
    <scope>NUCLEOTIDE SEQUENCE</scope>
    <source>
        <strain evidence="2">Eric_III</strain>
        <strain evidence="3">Eric_V</strain>
    </source>
</reference>
<evidence type="ECO:0000313" key="5">
    <source>
        <dbReference type="Proteomes" id="UP000464330"/>
    </source>
</evidence>
<evidence type="ECO:0000313" key="2">
    <source>
        <dbReference type="EMBL" id="AVF24731.1"/>
    </source>
</evidence>
<protein>
    <submittedName>
        <fullName evidence="2">Transposase</fullName>
    </submittedName>
</protein>
<keyword evidence="1" id="KW-1133">Transmembrane helix</keyword>
<proteinExistence type="predicted"/>
<evidence type="ECO:0000256" key="1">
    <source>
        <dbReference type="SAM" id="Phobius"/>
    </source>
</evidence>
<evidence type="ECO:0000313" key="3">
    <source>
        <dbReference type="EMBL" id="QHZ49664.1"/>
    </source>
</evidence>
<reference evidence="4" key="1">
    <citation type="submission" date="2017-02" db="EMBL/GenBank/DDBJ databases">
        <title>Delineation of Paenibacillus larvae strains originating from foulbrood outbreaks.</title>
        <authorList>
            <person name="Beims H."/>
            <person name="Bunk B."/>
            <person name="Sproeer C."/>
            <person name="Mohr K.I."/>
            <person name="Pradella S."/>
            <person name="Guenther G."/>
            <person name="Rohde M."/>
            <person name="von der Ohe W."/>
            <person name="Steinert M."/>
        </authorList>
    </citation>
    <scope>NUCLEOTIDE SEQUENCE [LARGE SCALE GENOMIC DNA]</scope>
    <source>
        <strain evidence="4">Eric_III</strain>
    </source>
</reference>
<accession>A0A6C0QLQ9</accession>
<gene>
    <name evidence="2" type="ORF">ERICIII_00498</name>
    <name evidence="3" type="ORF">ERICV_00468</name>
</gene>
<evidence type="ECO:0000313" key="4">
    <source>
        <dbReference type="Proteomes" id="UP000239833"/>
    </source>
</evidence>
<accession>A0A8B6WY55</accession>
<dbReference type="EMBL" id="CP019655">
    <property type="protein sequence ID" value="AVF24731.1"/>
    <property type="molecule type" value="Genomic_DNA"/>
</dbReference>
<keyword evidence="1" id="KW-0812">Transmembrane</keyword>
<accession>A0A2L1U994</accession>
<dbReference type="EMBL" id="CP019717">
    <property type="protein sequence ID" value="QHZ49664.1"/>
    <property type="molecule type" value="Genomic_DNA"/>
</dbReference>
<name>A0A2L1U994_9BACL</name>
<feature type="transmembrane region" description="Helical" evidence="1">
    <location>
        <begin position="69"/>
        <end position="96"/>
    </location>
</feature>
<dbReference type="AlphaFoldDB" id="A0A2L1U994"/>
<dbReference type="Proteomes" id="UP000239833">
    <property type="component" value="Chromosome"/>
</dbReference>
<organism evidence="2 4">
    <name type="scientific">Paenibacillus larvae subsp. larvae</name>
    <dbReference type="NCBI Taxonomy" id="147375"/>
    <lineage>
        <taxon>Bacteria</taxon>
        <taxon>Bacillati</taxon>
        <taxon>Bacillota</taxon>
        <taxon>Bacilli</taxon>
        <taxon>Bacillales</taxon>
        <taxon>Paenibacillaceae</taxon>
        <taxon>Paenibacillus</taxon>
    </lineage>
</organism>
<keyword evidence="1" id="KW-0472">Membrane</keyword>
<dbReference type="Proteomes" id="UP000464330">
    <property type="component" value="Chromosome"/>
</dbReference>
<sequence length="97" mass="11269">MLQAMDLTGKTVIADRGYDMNNILELIEKQHALAVIPSRKHRNIQRNCDWWLYKNATWWNVYSTSLNIIVGWLLAMISYPVTFAAFLSLASILLWLN</sequence>